<dbReference type="Pfam" id="PF14278">
    <property type="entry name" value="TetR_C_8"/>
    <property type="match status" value="1"/>
</dbReference>
<feature type="domain" description="HTH tetR-type" evidence="3">
    <location>
        <begin position="11"/>
        <end position="71"/>
    </location>
</feature>
<dbReference type="EMBL" id="JAMAST010000003">
    <property type="protein sequence ID" value="MCL1631372.1"/>
    <property type="molecule type" value="Genomic_DNA"/>
</dbReference>
<evidence type="ECO:0000256" key="2">
    <source>
        <dbReference type="PROSITE-ProRule" id="PRU00335"/>
    </source>
</evidence>
<keyword evidence="5" id="KW-1185">Reference proteome</keyword>
<dbReference type="Proteomes" id="UP001203004">
    <property type="component" value="Unassembled WGS sequence"/>
</dbReference>
<evidence type="ECO:0000259" key="3">
    <source>
        <dbReference type="PROSITE" id="PS50977"/>
    </source>
</evidence>
<proteinExistence type="predicted"/>
<dbReference type="PANTHER" id="PTHR43479">
    <property type="entry name" value="ACREF/ENVCD OPERON REPRESSOR-RELATED"/>
    <property type="match status" value="1"/>
</dbReference>
<comment type="caution">
    <text evidence="4">The sequence shown here is derived from an EMBL/GenBank/DDBJ whole genome shotgun (WGS) entry which is preliminary data.</text>
</comment>
<protein>
    <submittedName>
        <fullName evidence="4">TetR/AcrR family transcriptional regulator</fullName>
    </submittedName>
</protein>
<organism evidence="4 5">
    <name type="scientific">Sporolactobacillus mangiferae</name>
    <dbReference type="NCBI Taxonomy" id="2940498"/>
    <lineage>
        <taxon>Bacteria</taxon>
        <taxon>Bacillati</taxon>
        <taxon>Bacillota</taxon>
        <taxon>Bacilli</taxon>
        <taxon>Bacillales</taxon>
        <taxon>Sporolactobacillaceae</taxon>
        <taxon>Sporolactobacillus</taxon>
    </lineage>
</organism>
<feature type="DNA-binding region" description="H-T-H motif" evidence="2">
    <location>
        <begin position="34"/>
        <end position="53"/>
    </location>
</feature>
<dbReference type="InterPro" id="IPR039532">
    <property type="entry name" value="TetR_C_Firmicutes"/>
</dbReference>
<dbReference type="SUPFAM" id="SSF46689">
    <property type="entry name" value="Homeodomain-like"/>
    <property type="match status" value="1"/>
</dbReference>
<evidence type="ECO:0000313" key="4">
    <source>
        <dbReference type="EMBL" id="MCL1631372.1"/>
    </source>
</evidence>
<gene>
    <name evidence="4" type="ORF">M3N64_05325</name>
</gene>
<dbReference type="InterPro" id="IPR050624">
    <property type="entry name" value="HTH-type_Tx_Regulator"/>
</dbReference>
<dbReference type="PANTHER" id="PTHR43479:SF7">
    <property type="entry name" value="TETR-FAMILY TRANSCRIPTIONAL REGULATOR"/>
    <property type="match status" value="1"/>
</dbReference>
<dbReference type="InterPro" id="IPR001647">
    <property type="entry name" value="HTH_TetR"/>
</dbReference>
<dbReference type="Gene3D" id="1.10.357.10">
    <property type="entry name" value="Tetracycline Repressor, domain 2"/>
    <property type="match status" value="1"/>
</dbReference>
<name>A0ABT0M918_9BACL</name>
<dbReference type="RefSeq" id="WP_249099170.1">
    <property type="nucleotide sequence ID" value="NZ_JAMAST010000003.1"/>
</dbReference>
<keyword evidence="1 2" id="KW-0238">DNA-binding</keyword>
<evidence type="ECO:0000313" key="5">
    <source>
        <dbReference type="Proteomes" id="UP001203004"/>
    </source>
</evidence>
<dbReference type="Pfam" id="PF00440">
    <property type="entry name" value="TetR_N"/>
    <property type="match status" value="1"/>
</dbReference>
<dbReference type="PROSITE" id="PS50977">
    <property type="entry name" value="HTH_TETR_2"/>
    <property type="match status" value="1"/>
</dbReference>
<dbReference type="InterPro" id="IPR009057">
    <property type="entry name" value="Homeodomain-like_sf"/>
</dbReference>
<reference evidence="4 5" key="1">
    <citation type="submission" date="2022-05" db="EMBL/GenBank/DDBJ databases">
        <title>Sporolactobacillus sp nov CPB3-1, isolated from tree bark (Mangifera indica L.).</title>
        <authorList>
            <person name="Phuengjayaem S."/>
            <person name="Tanasupawat S."/>
        </authorList>
    </citation>
    <scope>NUCLEOTIDE SEQUENCE [LARGE SCALE GENOMIC DNA]</scope>
    <source>
        <strain evidence="4 5">CPB3-1</strain>
    </source>
</reference>
<evidence type="ECO:0000256" key="1">
    <source>
        <dbReference type="ARBA" id="ARBA00023125"/>
    </source>
</evidence>
<sequence length="210" mass="24864">MESESNDLRVIKTRAAIESAFLDLLLQKNFNALTIKDIASAARIGRGTFYLHYIDKYNLLETVIDKGLSETVDRFHPRDYFLNGKVVPERIVAFIRSMFRHFKKNARFFQAMFFNEGIPVFRQRMQERFIKKFRTEMRTFPPVAEDPLMLEIMPMFLSSAMIGLVGWWFEHHMHIPEEEMARRIFLIFSRGPLRALGFTFIEDEKKESPQ</sequence>
<accession>A0ABT0M918</accession>